<reference evidence="2 3" key="2">
    <citation type="journal article" date="2017" name="Nature">
        <title>The Apostasia genome and the evolution of orchids.</title>
        <authorList>
            <person name="Zhang G.Q."/>
            <person name="Liu K.W."/>
            <person name="Li Z."/>
            <person name="Lohaus R."/>
            <person name="Hsiao Y.Y."/>
            <person name="Niu S.C."/>
            <person name="Wang J.Y."/>
            <person name="Lin Y.C."/>
            <person name="Xu Q."/>
            <person name="Chen L.J."/>
            <person name="Yoshida K."/>
            <person name="Fujiwara S."/>
            <person name="Wang Z.W."/>
            <person name="Zhang Y.Q."/>
            <person name="Mitsuda N."/>
            <person name="Wang M."/>
            <person name="Liu G.H."/>
            <person name="Pecoraro L."/>
            <person name="Huang H.X."/>
            <person name="Xiao X.J."/>
            <person name="Lin M."/>
            <person name="Wu X.Y."/>
            <person name="Wu W.L."/>
            <person name="Chen Y.Y."/>
            <person name="Chang S.B."/>
            <person name="Sakamoto S."/>
            <person name="Ohme-Takagi M."/>
            <person name="Yagi M."/>
            <person name="Zeng S.J."/>
            <person name="Shen C.Y."/>
            <person name="Yeh C.M."/>
            <person name="Luo Y.B."/>
            <person name="Tsai W.C."/>
            <person name="Van de Peer Y."/>
            <person name="Liu Z.J."/>
        </authorList>
    </citation>
    <scope>NUCLEOTIDE SEQUENCE [LARGE SCALE GENOMIC DNA]</scope>
    <source>
        <tissue evidence="2">The whole plant</tissue>
    </source>
</reference>
<organism evidence="2 3">
    <name type="scientific">Dendrobium catenatum</name>
    <dbReference type="NCBI Taxonomy" id="906689"/>
    <lineage>
        <taxon>Eukaryota</taxon>
        <taxon>Viridiplantae</taxon>
        <taxon>Streptophyta</taxon>
        <taxon>Embryophyta</taxon>
        <taxon>Tracheophyta</taxon>
        <taxon>Spermatophyta</taxon>
        <taxon>Magnoliopsida</taxon>
        <taxon>Liliopsida</taxon>
        <taxon>Asparagales</taxon>
        <taxon>Orchidaceae</taxon>
        <taxon>Epidendroideae</taxon>
        <taxon>Malaxideae</taxon>
        <taxon>Dendrobiinae</taxon>
        <taxon>Dendrobium</taxon>
    </lineage>
</organism>
<evidence type="ECO:0000259" key="1">
    <source>
        <dbReference type="Pfam" id="PF06454"/>
    </source>
</evidence>
<dbReference type="AlphaFoldDB" id="A0A2I0XAI2"/>
<dbReference type="InterPro" id="IPR009457">
    <property type="entry name" value="THH1/TOM1/TOM3_dom"/>
</dbReference>
<name>A0A2I0XAI2_9ASPA</name>
<dbReference type="Pfam" id="PF06454">
    <property type="entry name" value="THH1_TOM1-3_dom"/>
    <property type="match status" value="1"/>
</dbReference>
<evidence type="ECO:0000313" key="2">
    <source>
        <dbReference type="EMBL" id="PKU84937.1"/>
    </source>
</evidence>
<proteinExistence type="predicted"/>
<evidence type="ECO:0000313" key="3">
    <source>
        <dbReference type="Proteomes" id="UP000233837"/>
    </source>
</evidence>
<feature type="domain" description="THH1/TOM1/TOM3" evidence="1">
    <location>
        <begin position="71"/>
        <end position="102"/>
    </location>
</feature>
<keyword evidence="3" id="KW-1185">Reference proteome</keyword>
<accession>A0A2I0XAI2</accession>
<dbReference type="Proteomes" id="UP000233837">
    <property type="component" value="Unassembled WGS sequence"/>
</dbReference>
<gene>
    <name evidence="2" type="ORF">MA16_Dca024770</name>
</gene>
<sequence>MFYSAGLPFNLARNPHYKNAFTYACNNNLAGYVPPGYNVIKTKLLQRERDNIEKLLEPTRGVWKEKGVTLVFTSALLDLPGLLFFSTYTLLVLFWAEIYHQESLKLLFFFFAQYIDRYAELFYFQPF</sequence>
<protein>
    <recommendedName>
        <fullName evidence="1">THH1/TOM1/TOM3 domain-containing protein</fullName>
    </recommendedName>
</protein>
<dbReference type="EMBL" id="KZ502019">
    <property type="protein sequence ID" value="PKU84937.1"/>
    <property type="molecule type" value="Genomic_DNA"/>
</dbReference>
<reference evidence="2 3" key="1">
    <citation type="journal article" date="2016" name="Sci. Rep.">
        <title>The Dendrobium catenatum Lindl. genome sequence provides insights into polysaccharide synthase, floral development and adaptive evolution.</title>
        <authorList>
            <person name="Zhang G.Q."/>
            <person name="Xu Q."/>
            <person name="Bian C."/>
            <person name="Tsai W.C."/>
            <person name="Yeh C.M."/>
            <person name="Liu K.W."/>
            <person name="Yoshida K."/>
            <person name="Zhang L.S."/>
            <person name="Chang S.B."/>
            <person name="Chen F."/>
            <person name="Shi Y."/>
            <person name="Su Y.Y."/>
            <person name="Zhang Y.Q."/>
            <person name="Chen L.J."/>
            <person name="Yin Y."/>
            <person name="Lin M."/>
            <person name="Huang H."/>
            <person name="Deng H."/>
            <person name="Wang Z.W."/>
            <person name="Zhu S.L."/>
            <person name="Zhao X."/>
            <person name="Deng C."/>
            <person name="Niu S.C."/>
            <person name="Huang J."/>
            <person name="Wang M."/>
            <person name="Liu G.H."/>
            <person name="Yang H.J."/>
            <person name="Xiao X.J."/>
            <person name="Hsiao Y.Y."/>
            <person name="Wu W.L."/>
            <person name="Chen Y.Y."/>
            <person name="Mitsuda N."/>
            <person name="Ohme-Takagi M."/>
            <person name="Luo Y.B."/>
            <person name="Van de Peer Y."/>
            <person name="Liu Z.J."/>
        </authorList>
    </citation>
    <scope>NUCLEOTIDE SEQUENCE [LARGE SCALE GENOMIC DNA]</scope>
    <source>
        <tissue evidence="2">The whole plant</tissue>
    </source>
</reference>